<dbReference type="InterPro" id="IPR029044">
    <property type="entry name" value="Nucleotide-diphossugar_trans"/>
</dbReference>
<evidence type="ECO:0000256" key="4">
    <source>
        <dbReference type="HAMAP-Rule" id="MF_00057"/>
    </source>
</evidence>
<dbReference type="GO" id="GO:0008690">
    <property type="term" value="F:3-deoxy-manno-octulosonate cytidylyltransferase activity"/>
    <property type="evidence" value="ECO:0007669"/>
    <property type="project" value="UniProtKB-EC"/>
</dbReference>
<protein>
    <recommendedName>
        <fullName evidence="4">3-deoxy-manno-octulosonate cytidylyltransferase</fullName>
        <ecNumber evidence="4">2.7.7.38</ecNumber>
    </recommendedName>
    <alternativeName>
        <fullName evidence="4">CMP-2-keto-3-deoxyoctulosonic acid synthase</fullName>
        <shortName evidence="4">CKS</shortName>
        <shortName evidence="4">CMP-KDO synthase</shortName>
    </alternativeName>
</protein>
<keyword evidence="1 4" id="KW-0808">Transferase</keyword>
<dbReference type="RefSeq" id="WP_408622277.1">
    <property type="nucleotide sequence ID" value="NZ_JBEQCT010000001.1"/>
</dbReference>
<dbReference type="NCBIfam" id="NF003952">
    <property type="entry name" value="PRK05450.1-5"/>
    <property type="match status" value="1"/>
</dbReference>
<dbReference type="InterPro" id="IPR003329">
    <property type="entry name" value="Cytidylyl_trans"/>
</dbReference>
<dbReference type="Pfam" id="PF02348">
    <property type="entry name" value="CTP_transf_3"/>
    <property type="match status" value="1"/>
</dbReference>
<evidence type="ECO:0000313" key="6">
    <source>
        <dbReference type="Proteomes" id="UP001629953"/>
    </source>
</evidence>
<reference evidence="5 6" key="1">
    <citation type="journal article" date="2013" name="Int. J. Syst. Evol. Microbiol.">
        <title>Celerinatantimonas yamalensis sp. nov., a cold-adapted diazotrophic bacterium from a cold permafrost brine.</title>
        <authorList>
            <person name="Shcherbakova V."/>
            <person name="Chuvilskaya N."/>
            <person name="Rivkina E."/>
            <person name="Demidov N."/>
            <person name="Uchaeva V."/>
            <person name="Suetin S."/>
            <person name="Suzina N."/>
            <person name="Gilichinsky D."/>
        </authorList>
    </citation>
    <scope>NUCLEOTIDE SEQUENCE [LARGE SCALE GENOMIC DNA]</scope>
    <source>
        <strain evidence="5 6">C7</strain>
    </source>
</reference>
<dbReference type="SUPFAM" id="SSF53448">
    <property type="entry name" value="Nucleotide-diphospho-sugar transferases"/>
    <property type="match status" value="1"/>
</dbReference>
<name>A0ABW9G438_9GAMM</name>
<comment type="function">
    <text evidence="4">Activates KDO (a required 8-carbon sugar) for incorporation into bacterial lipopolysaccharide in Gram-negative bacteria.</text>
</comment>
<accession>A0ABW9G438</accession>
<comment type="catalytic activity">
    <reaction evidence="4">
        <text>3-deoxy-alpha-D-manno-oct-2-ulosonate + CTP = CMP-3-deoxy-beta-D-manno-octulosonate + diphosphate</text>
        <dbReference type="Rhea" id="RHEA:23448"/>
        <dbReference type="ChEBI" id="CHEBI:33019"/>
        <dbReference type="ChEBI" id="CHEBI:37563"/>
        <dbReference type="ChEBI" id="CHEBI:85986"/>
        <dbReference type="ChEBI" id="CHEBI:85987"/>
        <dbReference type="EC" id="2.7.7.38"/>
    </reaction>
</comment>
<keyword evidence="3 4" id="KW-0448">Lipopolysaccharide biosynthesis</keyword>
<dbReference type="PANTHER" id="PTHR42866">
    <property type="entry name" value="3-DEOXY-MANNO-OCTULOSONATE CYTIDYLYLTRANSFERASE"/>
    <property type="match status" value="1"/>
</dbReference>
<dbReference type="Proteomes" id="UP001629953">
    <property type="component" value="Unassembled WGS sequence"/>
</dbReference>
<comment type="caution">
    <text evidence="5">The sequence shown here is derived from an EMBL/GenBank/DDBJ whole genome shotgun (WGS) entry which is preliminary data.</text>
</comment>
<comment type="pathway">
    <text evidence="4">Nucleotide-sugar biosynthesis; CMP-3-deoxy-D-manno-octulosonate biosynthesis; CMP-3-deoxy-D-manno-octulosonate from 3-deoxy-D-manno-octulosonate and CTP: step 1/1.</text>
</comment>
<comment type="similarity">
    <text evidence="4">Belongs to the KdsB family.</text>
</comment>
<dbReference type="CDD" id="cd02517">
    <property type="entry name" value="CMP-KDO-Synthetase"/>
    <property type="match status" value="1"/>
</dbReference>
<evidence type="ECO:0000256" key="1">
    <source>
        <dbReference type="ARBA" id="ARBA00022679"/>
    </source>
</evidence>
<keyword evidence="4" id="KW-0963">Cytoplasm</keyword>
<proteinExistence type="inferred from homology"/>
<dbReference type="PANTHER" id="PTHR42866:SF2">
    <property type="entry name" value="3-DEOXY-MANNO-OCTULOSONATE CYTIDYLYLTRANSFERASE, MITOCHONDRIAL"/>
    <property type="match status" value="1"/>
</dbReference>
<dbReference type="Gene3D" id="3.90.550.10">
    <property type="entry name" value="Spore Coat Polysaccharide Biosynthesis Protein SpsA, Chain A"/>
    <property type="match status" value="1"/>
</dbReference>
<dbReference type="InterPro" id="IPR004528">
    <property type="entry name" value="KdsB"/>
</dbReference>
<evidence type="ECO:0000256" key="2">
    <source>
        <dbReference type="ARBA" id="ARBA00022695"/>
    </source>
</evidence>
<evidence type="ECO:0000313" key="5">
    <source>
        <dbReference type="EMBL" id="MFM2484139.1"/>
    </source>
</evidence>
<dbReference type="NCBIfam" id="NF003950">
    <property type="entry name" value="PRK05450.1-3"/>
    <property type="match status" value="1"/>
</dbReference>
<keyword evidence="2 4" id="KW-0548">Nucleotidyltransferase</keyword>
<sequence length="250" mass="28040">MNYTIVIPARYASTRLPGKPLIDIAGKPMIQRVYEQACLCGANRVVVATDDQRIVDCVRQFQGEVCLTQTSHESGTERLAEVVTKLQLDDQEIIVNIQGDEPLIPPIIVDQVAKLLSADAQMPMATLGAHISDIETLQDPNVVKVVCDSRERALYFSRAAIPYSREQIWPLESYMRHIGIYAYRAGFIRQYVALPPSPLELIEKLEQLRVLWHGFSIKITKALVEPLVGVDTPEDLIKVRQIITSQCTNS</sequence>
<dbReference type="NCBIfam" id="NF009905">
    <property type="entry name" value="PRK13368.1"/>
    <property type="match status" value="1"/>
</dbReference>
<keyword evidence="6" id="KW-1185">Reference proteome</keyword>
<comment type="subcellular location">
    <subcellularLocation>
        <location evidence="4">Cytoplasm</location>
    </subcellularLocation>
</comment>
<organism evidence="5 6">
    <name type="scientific">Celerinatantimonas yamalensis</name>
    <dbReference type="NCBI Taxonomy" id="559956"/>
    <lineage>
        <taxon>Bacteria</taxon>
        <taxon>Pseudomonadati</taxon>
        <taxon>Pseudomonadota</taxon>
        <taxon>Gammaproteobacteria</taxon>
        <taxon>Celerinatantimonadaceae</taxon>
        <taxon>Celerinatantimonas</taxon>
    </lineage>
</organism>
<dbReference type="EMBL" id="JBEQCT010000001">
    <property type="protein sequence ID" value="MFM2484139.1"/>
    <property type="molecule type" value="Genomic_DNA"/>
</dbReference>
<dbReference type="HAMAP" id="MF_00057">
    <property type="entry name" value="KdsB"/>
    <property type="match status" value="1"/>
</dbReference>
<gene>
    <name evidence="4 5" type="primary">kdsB</name>
    <name evidence="5" type="ORF">ABUE30_03505</name>
</gene>
<dbReference type="EC" id="2.7.7.38" evidence="4"/>
<dbReference type="NCBIfam" id="TIGR00466">
    <property type="entry name" value="kdsB"/>
    <property type="match status" value="1"/>
</dbReference>
<evidence type="ECO:0000256" key="3">
    <source>
        <dbReference type="ARBA" id="ARBA00022985"/>
    </source>
</evidence>